<dbReference type="Proteomes" id="UP000077134">
    <property type="component" value="Unassembled WGS sequence"/>
</dbReference>
<name>A0A162KV58_9BACL</name>
<dbReference type="RefSeq" id="WP_068657766.1">
    <property type="nucleotide sequence ID" value="NZ_CP017770.1"/>
</dbReference>
<accession>A0A162KV58</accession>
<feature type="transmembrane region" description="Helical" evidence="1">
    <location>
        <begin position="130"/>
        <end position="148"/>
    </location>
</feature>
<evidence type="ECO:0000256" key="1">
    <source>
        <dbReference type="SAM" id="Phobius"/>
    </source>
</evidence>
<keyword evidence="4" id="KW-1185">Reference proteome</keyword>
<organism evidence="3 4">
    <name type="scientific">Paenibacillus crassostreae</name>
    <dbReference type="NCBI Taxonomy" id="1763538"/>
    <lineage>
        <taxon>Bacteria</taxon>
        <taxon>Bacillati</taxon>
        <taxon>Bacillota</taxon>
        <taxon>Bacilli</taxon>
        <taxon>Bacillales</taxon>
        <taxon>Paenibacillaceae</taxon>
        <taxon>Paenibacillus</taxon>
    </lineage>
</organism>
<feature type="transmembrane region" description="Helical" evidence="1">
    <location>
        <begin position="168"/>
        <end position="188"/>
    </location>
</feature>
<dbReference type="STRING" id="1763538.LPB68_03705"/>
<dbReference type="InterPro" id="IPR003675">
    <property type="entry name" value="Rce1/LyrA-like_dom"/>
</dbReference>
<proteinExistence type="predicted"/>
<evidence type="ECO:0000259" key="2">
    <source>
        <dbReference type="Pfam" id="PF02517"/>
    </source>
</evidence>
<dbReference type="KEGG" id="pcx:LPB68_03705"/>
<feature type="transmembrane region" description="Helical" evidence="1">
    <location>
        <begin position="67"/>
        <end position="86"/>
    </location>
</feature>
<evidence type="ECO:0000313" key="4">
    <source>
        <dbReference type="Proteomes" id="UP000077134"/>
    </source>
</evidence>
<gene>
    <name evidence="3" type="ORF">PNBC_10255</name>
</gene>
<dbReference type="OrthoDB" id="1523022at2"/>
<dbReference type="AlphaFoldDB" id="A0A162KV58"/>
<keyword evidence="1" id="KW-1133">Transmembrane helix</keyword>
<keyword evidence="1" id="KW-0472">Membrane</keyword>
<dbReference type="GO" id="GO:0080120">
    <property type="term" value="P:CAAX-box protein maturation"/>
    <property type="evidence" value="ECO:0007669"/>
    <property type="project" value="UniProtKB-ARBA"/>
</dbReference>
<feature type="transmembrane region" description="Helical" evidence="1">
    <location>
        <begin position="106"/>
        <end position="123"/>
    </location>
</feature>
<protein>
    <submittedName>
        <fullName evidence="3">Abortive infection protein</fullName>
    </submittedName>
</protein>
<feature type="transmembrane region" description="Helical" evidence="1">
    <location>
        <begin position="26"/>
        <end position="47"/>
    </location>
</feature>
<dbReference type="Pfam" id="PF02517">
    <property type="entry name" value="Rce1-like"/>
    <property type="match status" value="1"/>
</dbReference>
<dbReference type="EMBL" id="LSFN01000014">
    <property type="protein sequence ID" value="OAB74443.1"/>
    <property type="molecule type" value="Genomic_DNA"/>
</dbReference>
<keyword evidence="1" id="KW-0812">Transmembrane</keyword>
<dbReference type="GO" id="GO:0004175">
    <property type="term" value="F:endopeptidase activity"/>
    <property type="evidence" value="ECO:0007669"/>
    <property type="project" value="UniProtKB-ARBA"/>
</dbReference>
<feature type="domain" description="CAAX prenyl protease 2/Lysostaphin resistance protein A-like" evidence="2">
    <location>
        <begin position="105"/>
        <end position="188"/>
    </location>
</feature>
<evidence type="ECO:0000313" key="3">
    <source>
        <dbReference type="EMBL" id="OAB74443.1"/>
    </source>
</evidence>
<sequence>MKKIKLKFPKIKIKQVTVNQLNDRLLLLNLYITQALTLVIGIIWLLFQKRNIFDLFSLQNNDNFVAWGMGLAGCMLIIDFFLSKIMPEDSMDDGGINHMLFGKRPVWHIICIAAIVAICEELLFRGAIQYAIGPYWTSIIFAVIHIRYLKHWIPTGWVFLSSYGLGTIYILSGTLWAPILCHFIIDVISGMMIRFRREE</sequence>
<reference evidence="3 4" key="1">
    <citation type="submission" date="2016-02" db="EMBL/GenBank/DDBJ databases">
        <title>Paenibacillus sp. LPB0068, isolated from Crassostrea gigas.</title>
        <authorList>
            <person name="Shin S.-K."/>
            <person name="Yi H."/>
        </authorList>
    </citation>
    <scope>NUCLEOTIDE SEQUENCE [LARGE SCALE GENOMIC DNA]</scope>
    <source>
        <strain evidence="3 4">LPB0068</strain>
    </source>
</reference>
<comment type="caution">
    <text evidence="3">The sequence shown here is derived from an EMBL/GenBank/DDBJ whole genome shotgun (WGS) entry which is preliminary data.</text>
</comment>